<reference evidence="15" key="1">
    <citation type="submission" date="2021-02" db="EMBL/GenBank/DDBJ databases">
        <authorList>
            <person name="Bekaert M."/>
        </authorList>
    </citation>
    <scope>NUCLEOTIDE SEQUENCE</scope>
    <source>
        <strain evidence="15">IoA-00</strain>
    </source>
</reference>
<evidence type="ECO:0000256" key="11">
    <source>
        <dbReference type="ARBA" id="ARBA00050886"/>
    </source>
</evidence>
<keyword evidence="3" id="KW-0963">Cytoplasm</keyword>
<keyword evidence="16" id="KW-1185">Reference proteome</keyword>
<evidence type="ECO:0000256" key="3">
    <source>
        <dbReference type="ARBA" id="ARBA00022490"/>
    </source>
</evidence>
<gene>
    <name evidence="15" type="ORF">LSAA_8435</name>
</gene>
<keyword evidence="4 15" id="KW-0808">Transferase</keyword>
<evidence type="ECO:0000256" key="2">
    <source>
        <dbReference type="ARBA" id="ARBA00004496"/>
    </source>
</evidence>
<dbReference type="EC" id="2.4.1.186" evidence="10"/>
<dbReference type="InterPro" id="IPR029044">
    <property type="entry name" value="Nucleotide-diphossugar_trans"/>
</dbReference>
<dbReference type="Gene3D" id="3.90.550.10">
    <property type="entry name" value="Spore Coat Polysaccharide Biosynthesis Protein SpsA, Chain A"/>
    <property type="match status" value="1"/>
</dbReference>
<keyword evidence="8" id="KW-0464">Manganese</keyword>
<evidence type="ECO:0000256" key="14">
    <source>
        <dbReference type="SAM" id="MobiDB-lite"/>
    </source>
</evidence>
<evidence type="ECO:0000256" key="7">
    <source>
        <dbReference type="ARBA" id="ARBA00023180"/>
    </source>
</evidence>
<organism evidence="15 16">
    <name type="scientific">Lepeophtheirus salmonis</name>
    <name type="common">Salmon louse</name>
    <name type="synonym">Caligus salmonis</name>
    <dbReference type="NCBI Taxonomy" id="72036"/>
    <lineage>
        <taxon>Eukaryota</taxon>
        <taxon>Metazoa</taxon>
        <taxon>Ecdysozoa</taxon>
        <taxon>Arthropoda</taxon>
        <taxon>Crustacea</taxon>
        <taxon>Multicrustacea</taxon>
        <taxon>Hexanauplia</taxon>
        <taxon>Copepoda</taxon>
        <taxon>Siphonostomatoida</taxon>
        <taxon>Caligidae</taxon>
        <taxon>Lepeophtheirus</taxon>
    </lineage>
</organism>
<evidence type="ECO:0000256" key="5">
    <source>
        <dbReference type="ARBA" id="ARBA00022723"/>
    </source>
</evidence>
<evidence type="ECO:0000256" key="10">
    <source>
        <dbReference type="ARBA" id="ARBA00038934"/>
    </source>
</evidence>
<dbReference type="GO" id="GO:0005737">
    <property type="term" value="C:cytoplasm"/>
    <property type="evidence" value="ECO:0007669"/>
    <property type="project" value="UniProtKB-SubCell"/>
</dbReference>
<dbReference type="PANTHER" id="PTHR11183">
    <property type="entry name" value="GLYCOGENIN SUBFAMILY MEMBER"/>
    <property type="match status" value="1"/>
</dbReference>
<sequence>MTEEIKNDGEEAWVTLATNETYAIGALVLAHSLKMVGTKKKLAVLVTKSLKSETMRTALKDTFDTVLCVEEMDSYDAVNLELLKRPELGITFTKLHCWCLIQYSKCVFLDADTFVMQFCDELFDREELSAAPDAGWPDCFNSGVFVFKPSLERFNSLVSFAKTEGSFDGGDQGLLNSYFDTWATKDIQKHLPFVYNMCATSTYTYLPAYKKFSDSVKIIHFIGMSKPWDARIEGSTGRHISRVEDSHANEHLEKWWSIYESHVKPIISHLNSLYVVTHPSSPILSSSISSSKEKGRNVDNSSSSQDVSLLGSFSTQNPSLAKDSSSSIQYFNAPQNVHIVEPPKDNRLSWEKGCPDYMGTASFDKILEKINTTLLEEKNENVNQGATKNLTEDEP</sequence>
<dbReference type="CDD" id="cd02537">
    <property type="entry name" value="GT8_Glycogenin"/>
    <property type="match status" value="1"/>
</dbReference>
<protein>
    <recommendedName>
        <fullName evidence="10">glycogenin glucosyltransferase</fullName>
        <ecNumber evidence="10">2.4.1.186</ecNumber>
    </recommendedName>
</protein>
<dbReference type="EMBL" id="HG994583">
    <property type="protein sequence ID" value="CAF2927423.1"/>
    <property type="molecule type" value="Genomic_DNA"/>
</dbReference>
<dbReference type="OrthoDB" id="2014201at2759"/>
<dbReference type="FunFam" id="3.90.550.10:FF:000092">
    <property type="entry name" value="Glycogenin 2"/>
    <property type="match status" value="1"/>
</dbReference>
<evidence type="ECO:0000256" key="12">
    <source>
        <dbReference type="ARBA" id="ARBA00052293"/>
    </source>
</evidence>
<dbReference type="Proteomes" id="UP000675881">
    <property type="component" value="Chromosome 4"/>
</dbReference>
<dbReference type="InterPro" id="IPR050587">
    <property type="entry name" value="GNT1/Glycosyltrans_8"/>
</dbReference>
<keyword evidence="7" id="KW-0325">Glycoprotein</keyword>
<comment type="function">
    <text evidence="13">Self-glucosylating initiator of glycogen synthesis. It catalyzes the formation of a short alpha (1,4)-glucosyl chain covalently attached via a glucose 1-O-tyrosyl linkage to internal tyrosine residues and these chains act as primers for the elongation reaction catalyzed by glycogen synthase.</text>
</comment>
<accession>A0A7R8H8R2</accession>
<comment type="subcellular location">
    <subcellularLocation>
        <location evidence="2">Cytoplasm</location>
    </subcellularLocation>
</comment>
<evidence type="ECO:0000256" key="6">
    <source>
        <dbReference type="ARBA" id="ARBA00023056"/>
    </source>
</evidence>
<dbReference type="InterPro" id="IPR002495">
    <property type="entry name" value="Glyco_trans_8"/>
</dbReference>
<comment type="cofactor">
    <cofactor evidence="1">
        <name>Mn(2+)</name>
        <dbReference type="ChEBI" id="CHEBI:29035"/>
    </cofactor>
</comment>
<keyword evidence="15" id="KW-0328">Glycosyltransferase</keyword>
<keyword evidence="5" id="KW-0479">Metal-binding</keyword>
<dbReference type="Pfam" id="PF01501">
    <property type="entry name" value="Glyco_transf_8"/>
    <property type="match status" value="1"/>
</dbReference>
<dbReference type="GO" id="GO:0005978">
    <property type="term" value="P:glycogen biosynthetic process"/>
    <property type="evidence" value="ECO:0007669"/>
    <property type="project" value="UniProtKB-KW"/>
</dbReference>
<dbReference type="SUPFAM" id="SSF53448">
    <property type="entry name" value="Nucleotide-diphospho-sugar transferases"/>
    <property type="match status" value="1"/>
</dbReference>
<evidence type="ECO:0000256" key="4">
    <source>
        <dbReference type="ARBA" id="ARBA00022679"/>
    </source>
</evidence>
<feature type="compositionally biased region" description="Low complexity" evidence="14">
    <location>
        <begin position="298"/>
        <end position="309"/>
    </location>
</feature>
<evidence type="ECO:0000256" key="8">
    <source>
        <dbReference type="ARBA" id="ARBA00023211"/>
    </source>
</evidence>
<proteinExistence type="inferred from homology"/>
<evidence type="ECO:0000313" key="15">
    <source>
        <dbReference type="EMBL" id="CAF2927423.1"/>
    </source>
</evidence>
<feature type="region of interest" description="Disordered" evidence="14">
    <location>
        <begin position="286"/>
        <end position="309"/>
    </location>
</feature>
<evidence type="ECO:0000256" key="1">
    <source>
        <dbReference type="ARBA" id="ARBA00001936"/>
    </source>
</evidence>
<dbReference type="GO" id="GO:0008466">
    <property type="term" value="F:glycogenin glucosyltransferase activity"/>
    <property type="evidence" value="ECO:0007669"/>
    <property type="project" value="UniProtKB-EC"/>
</dbReference>
<name>A0A7R8H8R2_LEPSM</name>
<keyword evidence="6" id="KW-0320">Glycogen biosynthesis</keyword>
<evidence type="ECO:0000256" key="13">
    <source>
        <dbReference type="ARBA" id="ARBA00057883"/>
    </source>
</evidence>
<evidence type="ECO:0000313" key="16">
    <source>
        <dbReference type="Proteomes" id="UP000675881"/>
    </source>
</evidence>
<dbReference type="GO" id="GO:0046872">
    <property type="term" value="F:metal ion binding"/>
    <property type="evidence" value="ECO:0007669"/>
    <property type="project" value="UniProtKB-KW"/>
</dbReference>
<evidence type="ECO:0000256" key="9">
    <source>
        <dbReference type="ARBA" id="ARBA00038162"/>
    </source>
</evidence>
<comment type="similarity">
    <text evidence="9">Belongs to the glycosyltransferase 8 family. Glycogenin subfamily.</text>
</comment>
<dbReference type="AlphaFoldDB" id="A0A7R8H8R2"/>
<comment type="catalytic activity">
    <reaction evidence="12">
        <text>L-tyrosyl-[glycogenin] + UDP-alpha-D-glucose = alpha-D-glucosyl-L-tyrosyl-[glycogenin] + UDP + H(+)</text>
        <dbReference type="Rhea" id="RHEA:23360"/>
        <dbReference type="Rhea" id="RHEA-COMP:14604"/>
        <dbReference type="Rhea" id="RHEA-COMP:14605"/>
        <dbReference type="ChEBI" id="CHEBI:15378"/>
        <dbReference type="ChEBI" id="CHEBI:46858"/>
        <dbReference type="ChEBI" id="CHEBI:58223"/>
        <dbReference type="ChEBI" id="CHEBI:58885"/>
        <dbReference type="ChEBI" id="CHEBI:140573"/>
        <dbReference type="EC" id="2.4.1.186"/>
    </reaction>
</comment>
<comment type="catalytic activity">
    <reaction evidence="11">
        <text>[1,4-alpha-D-glucosyl](n)-L-tyrosyl-[glycogenin] + UDP-alpha-D-glucose = [1,4-alpha-D-glucosyl](n+1)-L-tyrosyl-[glycogenin] + UDP + H(+)</text>
        <dbReference type="Rhea" id="RHEA:56560"/>
        <dbReference type="Rhea" id="RHEA-COMP:14606"/>
        <dbReference type="Rhea" id="RHEA-COMP:14607"/>
        <dbReference type="ChEBI" id="CHEBI:15378"/>
        <dbReference type="ChEBI" id="CHEBI:58223"/>
        <dbReference type="ChEBI" id="CHEBI:58885"/>
        <dbReference type="ChEBI" id="CHEBI:140574"/>
        <dbReference type="EC" id="2.4.1.186"/>
    </reaction>
</comment>